<dbReference type="PANTHER" id="PTHR43861:SF1">
    <property type="entry name" value="TRANS-ACONITATE 2-METHYLTRANSFERASE"/>
    <property type="match status" value="1"/>
</dbReference>
<dbReference type="OrthoDB" id="9811589at2"/>
<dbReference type="Proteomes" id="UP000287687">
    <property type="component" value="Unassembled WGS sequence"/>
</dbReference>
<dbReference type="PANTHER" id="PTHR43861">
    <property type="entry name" value="TRANS-ACONITATE 2-METHYLTRANSFERASE-RELATED"/>
    <property type="match status" value="1"/>
</dbReference>
<feature type="domain" description="Methyltransferase" evidence="3">
    <location>
        <begin position="39"/>
        <end position="132"/>
    </location>
</feature>
<evidence type="ECO:0000259" key="3">
    <source>
        <dbReference type="Pfam" id="PF13649"/>
    </source>
</evidence>
<reference evidence="4 5" key="1">
    <citation type="submission" date="2019-01" db="EMBL/GenBank/DDBJ databases">
        <title>The draft genome of Rhizobium sp. 24NR.</title>
        <authorList>
            <person name="Liu L."/>
            <person name="Liang L."/>
            <person name="Shi S."/>
            <person name="Xu L."/>
            <person name="Wang X."/>
            <person name="Li L."/>
            <person name="Zhang X."/>
        </authorList>
    </citation>
    <scope>NUCLEOTIDE SEQUENCE [LARGE SCALE GENOMIC DNA]</scope>
    <source>
        <strain evidence="4 5">24NR</strain>
    </source>
</reference>
<organism evidence="4 5">
    <name type="scientific">Neorhizobium lilium</name>
    <dbReference type="NCBI Taxonomy" id="2503024"/>
    <lineage>
        <taxon>Bacteria</taxon>
        <taxon>Pseudomonadati</taxon>
        <taxon>Pseudomonadota</taxon>
        <taxon>Alphaproteobacteria</taxon>
        <taxon>Hyphomicrobiales</taxon>
        <taxon>Rhizobiaceae</taxon>
        <taxon>Rhizobium/Agrobacterium group</taxon>
        <taxon>Neorhizobium</taxon>
    </lineage>
</organism>
<evidence type="ECO:0000313" key="4">
    <source>
        <dbReference type="EMBL" id="RWX76801.1"/>
    </source>
</evidence>
<evidence type="ECO:0000313" key="5">
    <source>
        <dbReference type="Proteomes" id="UP000287687"/>
    </source>
</evidence>
<sequence>MSVDHAYTHPELAAIYDVLNAGGADQRFYLGLPKPQSRILDIGCGTGELALAFAEKGHEVTAVDPAPGMLQMARLKDAGARVRWIEATGQDFVVSGPFDLAIMTGHAFQVFLDDEETLVALRNIHRHLGPDGRLVFESRNPSRRAWDGWTKEATHRTHDVPGVGQVEVHYQLLEAKGEHVTFETVFHFVERGQKERSLSRLRFPSHDEIAVLLDAAGFSDVEWLGDWDGSPLSDLSPEMIVLAMGHPGVSATLPCLAGDAAKQCVSRASS</sequence>
<accession>A0A3S3TWY9</accession>
<dbReference type="AlphaFoldDB" id="A0A3S3TWY9"/>
<dbReference type="CDD" id="cd02440">
    <property type="entry name" value="AdoMet_MTases"/>
    <property type="match status" value="1"/>
</dbReference>
<protein>
    <submittedName>
        <fullName evidence="4">Class I SAM-dependent methyltransferase</fullName>
    </submittedName>
</protein>
<dbReference type="EMBL" id="SBIP01000003">
    <property type="protein sequence ID" value="RWX76801.1"/>
    <property type="molecule type" value="Genomic_DNA"/>
</dbReference>
<dbReference type="SUPFAM" id="SSF53335">
    <property type="entry name" value="S-adenosyl-L-methionine-dependent methyltransferases"/>
    <property type="match status" value="1"/>
</dbReference>
<dbReference type="Gene3D" id="3.40.50.150">
    <property type="entry name" value="Vaccinia Virus protein VP39"/>
    <property type="match status" value="1"/>
</dbReference>
<proteinExistence type="predicted"/>
<keyword evidence="2 4" id="KW-0808">Transferase</keyword>
<dbReference type="Pfam" id="PF13649">
    <property type="entry name" value="Methyltransf_25"/>
    <property type="match status" value="1"/>
</dbReference>
<comment type="caution">
    <text evidence="4">The sequence shown here is derived from an EMBL/GenBank/DDBJ whole genome shotgun (WGS) entry which is preliminary data.</text>
</comment>
<dbReference type="GO" id="GO:0008168">
    <property type="term" value="F:methyltransferase activity"/>
    <property type="evidence" value="ECO:0007669"/>
    <property type="project" value="UniProtKB-KW"/>
</dbReference>
<dbReference type="InterPro" id="IPR029063">
    <property type="entry name" value="SAM-dependent_MTases_sf"/>
</dbReference>
<name>A0A3S3TWY9_9HYPH</name>
<keyword evidence="5" id="KW-1185">Reference proteome</keyword>
<dbReference type="RefSeq" id="WP_128443717.1">
    <property type="nucleotide sequence ID" value="NZ_SBIP01000003.1"/>
</dbReference>
<dbReference type="InterPro" id="IPR041698">
    <property type="entry name" value="Methyltransf_25"/>
</dbReference>
<evidence type="ECO:0000256" key="1">
    <source>
        <dbReference type="ARBA" id="ARBA00022603"/>
    </source>
</evidence>
<evidence type="ECO:0000256" key="2">
    <source>
        <dbReference type="ARBA" id="ARBA00022679"/>
    </source>
</evidence>
<keyword evidence="1 4" id="KW-0489">Methyltransferase</keyword>
<dbReference type="GO" id="GO:0032259">
    <property type="term" value="P:methylation"/>
    <property type="evidence" value="ECO:0007669"/>
    <property type="project" value="UniProtKB-KW"/>
</dbReference>
<gene>
    <name evidence="4" type="ORF">EPK99_14090</name>
</gene>